<dbReference type="EMBL" id="BNJQ01000008">
    <property type="protein sequence ID" value="GHP04711.1"/>
    <property type="molecule type" value="Genomic_DNA"/>
</dbReference>
<dbReference type="InterPro" id="IPR018247">
    <property type="entry name" value="EF_Hand_1_Ca_BS"/>
</dbReference>
<dbReference type="CDD" id="cd00051">
    <property type="entry name" value="EFh"/>
    <property type="match status" value="1"/>
</dbReference>
<evidence type="ECO:0000313" key="3">
    <source>
        <dbReference type="EMBL" id="GHP04711.1"/>
    </source>
</evidence>
<accession>A0A830HGF6</accession>
<dbReference type="PROSITE" id="PS00018">
    <property type="entry name" value="EF_HAND_1"/>
    <property type="match status" value="1"/>
</dbReference>
<name>A0A830HGF6_9CHLO</name>
<feature type="domain" description="EF-hand" evidence="2">
    <location>
        <begin position="106"/>
        <end position="132"/>
    </location>
</feature>
<reference evidence="3" key="1">
    <citation type="submission" date="2020-10" db="EMBL/GenBank/DDBJ databases">
        <title>Unveiling of a novel bifunctional photoreceptor, Dualchrome1, isolated from a cosmopolitan green alga.</title>
        <authorList>
            <person name="Suzuki S."/>
            <person name="Kawachi M."/>
        </authorList>
    </citation>
    <scope>NUCLEOTIDE SEQUENCE</scope>
    <source>
        <strain evidence="3">NIES 2893</strain>
    </source>
</reference>
<dbReference type="Proteomes" id="UP000660262">
    <property type="component" value="Unassembled WGS sequence"/>
</dbReference>
<dbReference type="InterPro" id="IPR002048">
    <property type="entry name" value="EF_hand_dom"/>
</dbReference>
<sequence>MSAFVSRVARRSKGLSLVSKGLLPAAFAVVPASSTVPQCVLPAVAVAVPRAFYARSFAASAADDEELRASMHKHGRSTKDAKKWDEFKQGLPAKFCDDLMYRYSQFRQADKDKDGKMTVEELKSLFEKMEGTTDTDIETLLAAADVDVDGVLDINEFVKLFEASK</sequence>
<evidence type="ECO:0000259" key="2">
    <source>
        <dbReference type="PROSITE" id="PS50222"/>
    </source>
</evidence>
<dbReference type="SUPFAM" id="SSF47473">
    <property type="entry name" value="EF-hand"/>
    <property type="match status" value="1"/>
</dbReference>
<gene>
    <name evidence="3" type="ORF">PPROV_000346400</name>
</gene>
<dbReference type="Gene3D" id="1.10.238.10">
    <property type="entry name" value="EF-hand"/>
    <property type="match status" value="1"/>
</dbReference>
<feature type="domain" description="EF-hand" evidence="2">
    <location>
        <begin position="134"/>
        <end position="165"/>
    </location>
</feature>
<evidence type="ECO:0000313" key="4">
    <source>
        <dbReference type="Proteomes" id="UP000660262"/>
    </source>
</evidence>
<dbReference type="AlphaFoldDB" id="A0A830HGF6"/>
<organism evidence="3 4">
    <name type="scientific">Pycnococcus provasolii</name>
    <dbReference type="NCBI Taxonomy" id="41880"/>
    <lineage>
        <taxon>Eukaryota</taxon>
        <taxon>Viridiplantae</taxon>
        <taxon>Chlorophyta</taxon>
        <taxon>Pseudoscourfieldiophyceae</taxon>
        <taxon>Pseudoscourfieldiales</taxon>
        <taxon>Pycnococcaceae</taxon>
        <taxon>Pycnococcus</taxon>
    </lineage>
</organism>
<dbReference type="SMART" id="SM00054">
    <property type="entry name" value="EFh"/>
    <property type="match status" value="2"/>
</dbReference>
<dbReference type="InterPro" id="IPR011992">
    <property type="entry name" value="EF-hand-dom_pair"/>
</dbReference>
<dbReference type="GO" id="GO:0005509">
    <property type="term" value="F:calcium ion binding"/>
    <property type="evidence" value="ECO:0007669"/>
    <property type="project" value="InterPro"/>
</dbReference>
<comment type="caution">
    <text evidence="3">The sequence shown here is derived from an EMBL/GenBank/DDBJ whole genome shotgun (WGS) entry which is preliminary data.</text>
</comment>
<proteinExistence type="predicted"/>
<dbReference type="PROSITE" id="PS50222">
    <property type="entry name" value="EF_HAND_2"/>
    <property type="match status" value="2"/>
</dbReference>
<keyword evidence="1" id="KW-0106">Calcium</keyword>
<keyword evidence="4" id="KW-1185">Reference proteome</keyword>
<dbReference type="Pfam" id="PF13499">
    <property type="entry name" value="EF-hand_7"/>
    <property type="match status" value="1"/>
</dbReference>
<protein>
    <recommendedName>
        <fullName evidence="2">EF-hand domain-containing protein</fullName>
    </recommendedName>
</protein>
<evidence type="ECO:0000256" key="1">
    <source>
        <dbReference type="ARBA" id="ARBA00022837"/>
    </source>
</evidence>